<keyword evidence="5" id="KW-1185">Reference proteome</keyword>
<proteinExistence type="inferred from homology"/>
<protein>
    <submittedName>
        <fullName evidence="3">NIPSNAP family protein</fullName>
    </submittedName>
</protein>
<evidence type="ECO:0000313" key="4">
    <source>
        <dbReference type="EMBL" id="MDN4576885.1"/>
    </source>
</evidence>
<reference evidence="3" key="1">
    <citation type="submission" date="2018-04" db="EMBL/GenBank/DDBJ databases">
        <authorList>
            <person name="Jy Z."/>
        </authorList>
    </citation>
    <scope>NUCLEOTIDE SEQUENCE</scope>
    <source>
        <strain evidence="4">AS13</strain>
        <strain evidence="3">LA18</strain>
    </source>
</reference>
<comment type="caution">
    <text evidence="3">The sequence shown here is derived from an EMBL/GenBank/DDBJ whole genome shotgun (WGS) entry which is preliminary data.</text>
</comment>
<dbReference type="Proteomes" id="UP001172791">
    <property type="component" value="Unassembled WGS sequence"/>
</dbReference>
<evidence type="ECO:0000313" key="5">
    <source>
        <dbReference type="Proteomes" id="UP001172788"/>
    </source>
</evidence>
<accession>A0AAW7MHP4</accession>
<dbReference type="AlphaFoldDB" id="A0AAW7MHP4"/>
<evidence type="ECO:0000313" key="3">
    <source>
        <dbReference type="EMBL" id="MDN4572278.1"/>
    </source>
</evidence>
<dbReference type="Gene3D" id="3.30.70.100">
    <property type="match status" value="1"/>
</dbReference>
<dbReference type="InterPro" id="IPR011008">
    <property type="entry name" value="Dimeric_a/b-barrel"/>
</dbReference>
<organism evidence="3 6">
    <name type="scientific">Pandoraea cepalis</name>
    <dbReference type="NCBI Taxonomy" id="2508294"/>
    <lineage>
        <taxon>Bacteria</taxon>
        <taxon>Pseudomonadati</taxon>
        <taxon>Pseudomonadota</taxon>
        <taxon>Betaproteobacteria</taxon>
        <taxon>Burkholderiales</taxon>
        <taxon>Burkholderiaceae</taxon>
        <taxon>Pandoraea</taxon>
    </lineage>
</organism>
<name>A0AAW7MHP4_9BURK</name>
<dbReference type="PANTHER" id="PTHR21017:SF17">
    <property type="entry name" value="PROTEIN NIPSNAP"/>
    <property type="match status" value="1"/>
</dbReference>
<dbReference type="PANTHER" id="PTHR21017">
    <property type="entry name" value="NIPSNAP-RELATED"/>
    <property type="match status" value="1"/>
</dbReference>
<dbReference type="InterPro" id="IPR012577">
    <property type="entry name" value="NIPSNAP"/>
</dbReference>
<dbReference type="EMBL" id="QAID01000027">
    <property type="protein sequence ID" value="MDN4576885.1"/>
    <property type="molecule type" value="Genomic_DNA"/>
</dbReference>
<dbReference type="InterPro" id="IPR051557">
    <property type="entry name" value="NipSnap_domain"/>
</dbReference>
<dbReference type="SUPFAM" id="SSF54909">
    <property type="entry name" value="Dimeric alpha+beta barrel"/>
    <property type="match status" value="1"/>
</dbReference>
<evidence type="ECO:0000256" key="1">
    <source>
        <dbReference type="ARBA" id="ARBA00005291"/>
    </source>
</evidence>
<dbReference type="RefSeq" id="WP_301233549.1">
    <property type="nucleotide sequence ID" value="NZ_QAIC01000027.1"/>
</dbReference>
<evidence type="ECO:0000313" key="6">
    <source>
        <dbReference type="Proteomes" id="UP001172791"/>
    </source>
</evidence>
<evidence type="ECO:0000259" key="2">
    <source>
        <dbReference type="Pfam" id="PF07978"/>
    </source>
</evidence>
<gene>
    <name evidence="3" type="ORF">DBA34_03205</name>
    <name evidence="4" type="ORF">DBB29_01940</name>
</gene>
<dbReference type="EMBL" id="QAIC01000027">
    <property type="protein sequence ID" value="MDN4572278.1"/>
    <property type="molecule type" value="Genomic_DNA"/>
</dbReference>
<feature type="domain" description="NIPSNAP" evidence="2">
    <location>
        <begin position="4"/>
        <end position="100"/>
    </location>
</feature>
<comment type="similarity">
    <text evidence="1">Belongs to the NipSnap family.</text>
</comment>
<dbReference type="Pfam" id="PF07978">
    <property type="entry name" value="NIPSNAP"/>
    <property type="match status" value="1"/>
</dbReference>
<sequence length="110" mass="13132">MFVEQRIYTTLPGKWRDYLALYEAEGLPIQLRILGRMVGYYTTEIGGLNQIVHMWAYTDMDEREQKRTALLADEGFRRYVAKMLPLLQSQESRILRPTRFFTPQWQETPQ</sequence>
<dbReference type="Proteomes" id="UP001172788">
    <property type="component" value="Unassembled WGS sequence"/>
</dbReference>